<evidence type="ECO:0000313" key="1">
    <source>
        <dbReference type="EMBL" id="PSR44130.1"/>
    </source>
</evidence>
<sequence length="80" mass="8975">MREAVAEIDKQFGVGYASNNPELVAGFVQAAVIDQAWMYIRSLVETLDFMAWFAGLKVSVQREPSGHNPKHPTKWCPPNK</sequence>
<reference evidence="1 2" key="1">
    <citation type="submission" date="2018-03" db="EMBL/GenBank/DDBJ databases">
        <title>First report of an OXA-48+CTX-M-M-producing Kluyvera ascorbata clone recovered from patients admitted in a University Hospital in Madrid, Spain.</title>
        <authorList>
            <person name="Hernandez-Garcia M."/>
            <person name="Leon-Sampedro R."/>
            <person name="Perez-Viso B."/>
            <person name="Morosini M.I."/>
            <person name="Lopez-Fresnena N."/>
            <person name="Coque T.M."/>
            <person name="Bonten M."/>
            <person name="Malhotra-Kumar S."/>
            <person name="Ruiz-Garbajosa P."/>
            <person name="Canton R."/>
        </authorList>
    </citation>
    <scope>NUCLEOTIDE SEQUENCE [LARGE SCALE GENOMIC DNA]</scope>
    <source>
        <strain evidence="1 2">KA2</strain>
    </source>
</reference>
<dbReference type="AlphaFoldDB" id="A0A2T2XUZ1"/>
<name>A0A2T2XUZ1_9ENTR</name>
<accession>A0A2T2XUZ1</accession>
<comment type="caution">
    <text evidence="1">The sequence shown here is derived from an EMBL/GenBank/DDBJ whole genome shotgun (WGS) entry which is preliminary data.</text>
</comment>
<dbReference type="EMBL" id="PYHO01000045">
    <property type="protein sequence ID" value="PSR44130.1"/>
    <property type="molecule type" value="Genomic_DNA"/>
</dbReference>
<keyword evidence="2" id="KW-1185">Reference proteome</keyword>
<organism evidence="1 2">
    <name type="scientific">Kluyvera genomosp. 2</name>
    <dbReference type="NCBI Taxonomy" id="2774054"/>
    <lineage>
        <taxon>Bacteria</taxon>
        <taxon>Pseudomonadati</taxon>
        <taxon>Pseudomonadota</taxon>
        <taxon>Gammaproteobacteria</taxon>
        <taxon>Enterobacterales</taxon>
        <taxon>Enterobacteriaceae</taxon>
        <taxon>Kluyvera</taxon>
    </lineage>
</organism>
<evidence type="ECO:0000313" key="2">
    <source>
        <dbReference type="Proteomes" id="UP000240892"/>
    </source>
</evidence>
<protein>
    <submittedName>
        <fullName evidence="1">Uncharacterized protein</fullName>
    </submittedName>
</protein>
<dbReference type="Proteomes" id="UP000240892">
    <property type="component" value="Unassembled WGS sequence"/>
</dbReference>
<proteinExistence type="predicted"/>
<gene>
    <name evidence="1" type="ORF">C8256_24835</name>
</gene>